<dbReference type="Pfam" id="PF02632">
    <property type="entry name" value="BioY"/>
    <property type="match status" value="1"/>
</dbReference>
<dbReference type="AlphaFoldDB" id="A0A2G9YI46"/>
<organism evidence="4 5">
    <name type="scientific">Candidatus Sherwoodlollariibacterium unditelluris</name>
    <dbReference type="NCBI Taxonomy" id="1974757"/>
    <lineage>
        <taxon>Bacteria</taxon>
        <taxon>Pseudomonadati</taxon>
        <taxon>Candidatus Omnitrophota</taxon>
        <taxon>Candidatus Sherwoodlollariibacterium</taxon>
    </lineage>
</organism>
<feature type="transmembrane region" description="Helical" evidence="3">
    <location>
        <begin position="97"/>
        <end position="114"/>
    </location>
</feature>
<dbReference type="GO" id="GO:0005886">
    <property type="term" value="C:plasma membrane"/>
    <property type="evidence" value="ECO:0007669"/>
    <property type="project" value="UniProtKB-SubCell"/>
</dbReference>
<dbReference type="Proteomes" id="UP000231292">
    <property type="component" value="Unassembled WGS sequence"/>
</dbReference>
<evidence type="ECO:0000256" key="3">
    <source>
        <dbReference type="SAM" id="Phobius"/>
    </source>
</evidence>
<keyword evidence="3" id="KW-0812">Transmembrane</keyword>
<dbReference type="PANTHER" id="PTHR34295">
    <property type="entry name" value="BIOTIN TRANSPORTER BIOY"/>
    <property type="match status" value="1"/>
</dbReference>
<evidence type="ECO:0000256" key="2">
    <source>
        <dbReference type="PIRNR" id="PIRNR016661"/>
    </source>
</evidence>
<dbReference type="EMBL" id="PCRK01000142">
    <property type="protein sequence ID" value="PIP18939.1"/>
    <property type="molecule type" value="Genomic_DNA"/>
</dbReference>
<feature type="transmembrane region" description="Helical" evidence="3">
    <location>
        <begin position="14"/>
        <end position="34"/>
    </location>
</feature>
<protein>
    <recommendedName>
        <fullName evidence="2">Biotin transporter</fullName>
    </recommendedName>
</protein>
<evidence type="ECO:0000256" key="1">
    <source>
        <dbReference type="ARBA" id="ARBA00010692"/>
    </source>
</evidence>
<accession>A0A2G9YI46</accession>
<comment type="subcellular location">
    <subcellularLocation>
        <location evidence="2">Cell membrane</location>
        <topology evidence="2">Multi-pass membrane protein</topology>
    </subcellularLocation>
</comment>
<dbReference type="PIRSF" id="PIRSF016661">
    <property type="entry name" value="BioY"/>
    <property type="match status" value="1"/>
</dbReference>
<sequence>MEVILKKEIILNKALCRIFGLLTFVILTALGAFVRIPLPFTPVPITLQTFFVLLCGAFLGSGLGALAQLSYIFLGILGIPLFSGTGSGLFYLFGPTAGYLFGFVLASLFIGRFVRQGQDNLFKIFALFFTADLVLLAIGTLWLRFLFGYTFKRLLFIGFLPFLAPDLLKAWFASILYFKLQSRLKEIF</sequence>
<dbReference type="PANTHER" id="PTHR34295:SF1">
    <property type="entry name" value="BIOTIN TRANSPORTER BIOY"/>
    <property type="match status" value="1"/>
</dbReference>
<comment type="caution">
    <text evidence="4">The sequence shown here is derived from an EMBL/GenBank/DDBJ whole genome shotgun (WGS) entry which is preliminary data.</text>
</comment>
<feature type="transmembrane region" description="Helical" evidence="3">
    <location>
        <begin position="155"/>
        <end position="178"/>
    </location>
</feature>
<keyword evidence="2 3" id="KW-0472">Membrane</keyword>
<gene>
    <name evidence="4" type="ORF">COX41_05585</name>
</gene>
<keyword evidence="3" id="KW-1133">Transmembrane helix</keyword>
<reference evidence="4 5" key="1">
    <citation type="submission" date="2017-09" db="EMBL/GenBank/DDBJ databases">
        <title>Depth-based differentiation of microbial function through sediment-hosted aquifers and enrichment of novel symbionts in the deep terrestrial subsurface.</title>
        <authorList>
            <person name="Probst A.J."/>
            <person name="Ladd B."/>
            <person name="Jarett J.K."/>
            <person name="Geller-Mcgrath D.E."/>
            <person name="Sieber C.M."/>
            <person name="Emerson J.B."/>
            <person name="Anantharaman K."/>
            <person name="Thomas B.C."/>
            <person name="Malmstrom R."/>
            <person name="Stieglmeier M."/>
            <person name="Klingl A."/>
            <person name="Woyke T."/>
            <person name="Ryan C.M."/>
            <person name="Banfield J.F."/>
        </authorList>
    </citation>
    <scope>NUCLEOTIDE SEQUENCE [LARGE SCALE GENOMIC DNA]</scope>
    <source>
        <strain evidence="4">CG23_combo_of_CG06-09_8_20_14_all_41_10</strain>
    </source>
</reference>
<comment type="similarity">
    <text evidence="1 2">Belongs to the BioY family.</text>
</comment>
<evidence type="ECO:0000313" key="5">
    <source>
        <dbReference type="Proteomes" id="UP000231292"/>
    </source>
</evidence>
<evidence type="ECO:0000313" key="4">
    <source>
        <dbReference type="EMBL" id="PIP18939.1"/>
    </source>
</evidence>
<dbReference type="InterPro" id="IPR003784">
    <property type="entry name" value="BioY"/>
</dbReference>
<feature type="transmembrane region" description="Helical" evidence="3">
    <location>
        <begin position="121"/>
        <end position="143"/>
    </location>
</feature>
<keyword evidence="2" id="KW-0813">Transport</keyword>
<name>A0A2G9YI46_9BACT</name>
<keyword evidence="2" id="KW-1003">Cell membrane</keyword>
<dbReference type="Gene3D" id="1.10.1760.20">
    <property type="match status" value="1"/>
</dbReference>
<proteinExistence type="inferred from homology"/>
<dbReference type="GO" id="GO:0015225">
    <property type="term" value="F:biotin transmembrane transporter activity"/>
    <property type="evidence" value="ECO:0007669"/>
    <property type="project" value="UniProtKB-UniRule"/>
</dbReference>